<keyword evidence="6" id="KW-0479">Metal-binding</keyword>
<comment type="cofactor">
    <cofactor evidence="1">
        <name>Mg(2+)</name>
        <dbReference type="ChEBI" id="CHEBI:18420"/>
    </cofactor>
</comment>
<dbReference type="FunFam" id="1.50.10.160:FF:000002">
    <property type="entry name" value="cis-abienol synthase, chloroplastic"/>
    <property type="match status" value="1"/>
</dbReference>
<dbReference type="CDD" id="cd00684">
    <property type="entry name" value="Terpene_cyclase_plant_C1"/>
    <property type="match status" value="1"/>
</dbReference>
<dbReference type="InterPro" id="IPR036965">
    <property type="entry name" value="Terpene_synth_N_sf"/>
</dbReference>
<dbReference type="InterPro" id="IPR008930">
    <property type="entry name" value="Terpenoid_cyclase/PrenylTrfase"/>
</dbReference>
<dbReference type="InterPro" id="IPR008949">
    <property type="entry name" value="Isoprenoid_synthase_dom_sf"/>
</dbReference>
<dbReference type="PANTHER" id="PTHR31739">
    <property type="entry name" value="ENT-COPALYL DIPHOSPHATE SYNTHASE, CHLOROPLASTIC"/>
    <property type="match status" value="1"/>
</dbReference>
<dbReference type="GO" id="GO:0010333">
    <property type="term" value="F:terpene synthase activity"/>
    <property type="evidence" value="ECO:0007669"/>
    <property type="project" value="InterPro"/>
</dbReference>
<evidence type="ECO:0000256" key="5">
    <source>
        <dbReference type="ARBA" id="ARBA00022640"/>
    </source>
</evidence>
<dbReference type="GO" id="GO:0000287">
    <property type="term" value="F:magnesium ion binding"/>
    <property type="evidence" value="ECO:0007669"/>
    <property type="project" value="InterPro"/>
</dbReference>
<evidence type="ECO:0000256" key="1">
    <source>
        <dbReference type="ARBA" id="ARBA00001946"/>
    </source>
</evidence>
<organism evidence="11">
    <name type="scientific">Andrographis paniculata</name>
    <name type="common">Creat</name>
    <name type="synonym">Justicia paniculata</name>
    <dbReference type="NCBI Taxonomy" id="175694"/>
    <lineage>
        <taxon>Eukaryota</taxon>
        <taxon>Viridiplantae</taxon>
        <taxon>Streptophyta</taxon>
        <taxon>Embryophyta</taxon>
        <taxon>Tracheophyta</taxon>
        <taxon>Spermatophyta</taxon>
        <taxon>Magnoliopsida</taxon>
        <taxon>eudicotyledons</taxon>
        <taxon>Gunneridae</taxon>
        <taxon>Pentapetalae</taxon>
        <taxon>asterids</taxon>
        <taxon>lamiids</taxon>
        <taxon>Lamiales</taxon>
        <taxon>Acanthaceae</taxon>
        <taxon>Acanthoideae</taxon>
        <taxon>Andrographideae</taxon>
        <taxon>Andrographis</taxon>
    </lineage>
</organism>
<protein>
    <submittedName>
        <fullName evidence="11">Kaurene synthase-like 2</fullName>
    </submittedName>
</protein>
<reference evidence="11" key="1">
    <citation type="submission" date="2017-06" db="EMBL/GenBank/DDBJ databases">
        <title>The medicinal plant, Andrographis paniculata, genome provides insights of naturally antiviral diterpenoid lactons production.</title>
        <authorList>
            <person name="Sun W."/>
        </authorList>
    </citation>
    <scope>NUCLEOTIDE SEQUENCE</scope>
</reference>
<dbReference type="InterPro" id="IPR050148">
    <property type="entry name" value="Terpene_synthase-like"/>
</dbReference>
<dbReference type="Pfam" id="PF01397">
    <property type="entry name" value="Terpene_synth"/>
    <property type="match status" value="1"/>
</dbReference>
<keyword evidence="8" id="KW-0456">Lyase</keyword>
<dbReference type="GO" id="GO:0009686">
    <property type="term" value="P:gibberellin biosynthetic process"/>
    <property type="evidence" value="ECO:0007669"/>
    <property type="project" value="TreeGrafter"/>
</dbReference>
<dbReference type="PANTHER" id="PTHR31739:SF3">
    <property type="entry name" value="ENT-KAUR-16-ENE SYNTHASE, CHLOROPLASTIC"/>
    <property type="match status" value="1"/>
</dbReference>
<evidence type="ECO:0000259" key="10">
    <source>
        <dbReference type="Pfam" id="PF03936"/>
    </source>
</evidence>
<dbReference type="SUPFAM" id="SSF48239">
    <property type="entry name" value="Terpenoid cyclases/Protein prenyltransferases"/>
    <property type="match status" value="2"/>
</dbReference>
<proteinExistence type="evidence at transcript level"/>
<accession>A0A3G1S3U0</accession>
<evidence type="ECO:0000259" key="9">
    <source>
        <dbReference type="Pfam" id="PF01397"/>
    </source>
</evidence>
<dbReference type="SUPFAM" id="SSF48576">
    <property type="entry name" value="Terpenoid synthases"/>
    <property type="match status" value="1"/>
</dbReference>
<feature type="domain" description="Terpene synthase N-terminal" evidence="9">
    <location>
        <begin position="223"/>
        <end position="420"/>
    </location>
</feature>
<gene>
    <name evidence="11" type="primary">KSL2</name>
</gene>
<evidence type="ECO:0000256" key="8">
    <source>
        <dbReference type="ARBA" id="ARBA00023239"/>
    </source>
</evidence>
<evidence type="ECO:0000256" key="4">
    <source>
        <dbReference type="ARBA" id="ARBA00022528"/>
    </source>
</evidence>
<evidence type="ECO:0000256" key="3">
    <source>
        <dbReference type="ARBA" id="ARBA00006333"/>
    </source>
</evidence>
<comment type="similarity">
    <text evidence="3">Belongs to the terpene synthase family.</text>
</comment>
<evidence type="ECO:0000256" key="2">
    <source>
        <dbReference type="ARBA" id="ARBA00004229"/>
    </source>
</evidence>
<dbReference type="GO" id="GO:0009507">
    <property type="term" value="C:chloroplast"/>
    <property type="evidence" value="ECO:0007669"/>
    <property type="project" value="UniProtKB-SubCell"/>
</dbReference>
<dbReference type="InterPro" id="IPR005630">
    <property type="entry name" value="Terpene_synthase_metal-bd"/>
</dbReference>
<dbReference type="SFLD" id="SFLDG01014">
    <property type="entry name" value="Terpene_Cyclase_Like_1_N-term"/>
    <property type="match status" value="1"/>
</dbReference>
<keyword evidence="5" id="KW-0934">Plastid</keyword>
<name>A0A3G1S3U0_ANDPA</name>
<comment type="subcellular location">
    <subcellularLocation>
        <location evidence="2">Plastid</location>
        <location evidence="2">Chloroplast</location>
    </subcellularLocation>
</comment>
<dbReference type="Pfam" id="PF03936">
    <property type="entry name" value="Terpene_synth_C"/>
    <property type="match status" value="1"/>
</dbReference>
<dbReference type="AlphaFoldDB" id="A0A3G1S3U0"/>
<dbReference type="InterPro" id="IPR044814">
    <property type="entry name" value="Terpene_cyclase_plant_C1"/>
</dbReference>
<sequence>MSLQLSASVCFGRKETHYRSCFSRVSASLEIEVRSSPKVAAPYFEKTKERIATLLNKAEVSVSTYDTAWVAMVPSPHSSLEPCFPDSLKWLLENQCPDGSWARPHHHHLLQKDVLSSTLACVLALKKWGTGEEHINRGLHYLESNFASAMEKNQFSPLGFDIIFPTMVEYARDMFLNLNLEPTTLNALIYKRSLQLERCKQSRSLDRDAYMGYISEGMGKLQNWESIMKYQRKNGSLFNSPSATAAAFIGLPNDGCLRYLRSALKEFGNAVPAVYPLDIYLKLCVVDNLDKQGISCHFTKDIQGVLDETYRLWLQGNEDIFLDASTCALAFRLLRKNGYDITSDRITKILKEYHSSGYMKDTYTTVELYKASEYVMNPDERDLDEQYFILKGLLEVELSSGFIYSNQLGRNIDLEVSHALKHPFYATLDRMEKLRNIEHYNPNSTRIAKTSFCSPCFGNSDFLSLSTEDFNKCQAIQRKELKELERWVVENRLEELKFARQKAAYCYFSAAATLPDPKLSDARMSWAKNGVLTTVVDDFFDVGGSLDELKQLIWLIEEIWDADSIPVQFASSNVQIIYTALKHTICEIGDKGFIIQGYNVKNHVAEIWLDLLKSMMKETEWTKDKTIPSVEEYMSNAYVSFALGPIVLPALYLVGPKLSEEMVQHSEYHKLFKLMSTCGRLLNDIRGCEREMNEGKLNAVPLYVRNSGGKTTKEEAIFKVKCLIDSNRRELLKLVLDAKNSVIPKPCKDLFWHMCTVVHLFYSKDDGFTSPDLIKEVKAVLFSELSSKDNPVSVLMRLWIWLRPVYDVHYGYES</sequence>
<evidence type="ECO:0000256" key="6">
    <source>
        <dbReference type="ARBA" id="ARBA00022723"/>
    </source>
</evidence>
<feature type="domain" description="Terpene synthase metal-binding" evidence="10">
    <location>
        <begin position="492"/>
        <end position="729"/>
    </location>
</feature>
<evidence type="ECO:0000313" key="11">
    <source>
        <dbReference type="EMBL" id="AXL95254.1"/>
    </source>
</evidence>
<dbReference type="EMBL" id="MF319213">
    <property type="protein sequence ID" value="AXL95254.1"/>
    <property type="molecule type" value="mRNA"/>
</dbReference>
<evidence type="ECO:0000256" key="7">
    <source>
        <dbReference type="ARBA" id="ARBA00022842"/>
    </source>
</evidence>
<keyword evidence="7" id="KW-0460">Magnesium</keyword>
<dbReference type="InterPro" id="IPR001906">
    <property type="entry name" value="Terpene_synth_N"/>
</dbReference>
<dbReference type="Gene3D" id="1.10.600.10">
    <property type="entry name" value="Farnesyl Diphosphate Synthase"/>
    <property type="match status" value="1"/>
</dbReference>
<keyword evidence="4" id="KW-0150">Chloroplast</keyword>
<dbReference type="Gene3D" id="1.50.10.160">
    <property type="match status" value="1"/>
</dbReference>
<dbReference type="FunFam" id="1.10.600.10:FF:000005">
    <property type="entry name" value="Ent-kaur-16-ene synthase, chloroplastic"/>
    <property type="match status" value="1"/>
</dbReference>
<dbReference type="FunFam" id="1.50.10.130:FF:000002">
    <property type="entry name" value="Ent-copalyl diphosphate synthase, chloroplastic"/>
    <property type="match status" value="1"/>
</dbReference>
<dbReference type="Gene3D" id="1.50.10.130">
    <property type="entry name" value="Terpene synthase, N-terminal domain"/>
    <property type="match status" value="1"/>
</dbReference>